<feature type="compositionally biased region" description="Basic and acidic residues" evidence="1">
    <location>
        <begin position="97"/>
        <end position="119"/>
    </location>
</feature>
<dbReference type="Proteomes" id="UP000318878">
    <property type="component" value="Unassembled WGS sequence"/>
</dbReference>
<name>A0A5C5V0B7_9BACT</name>
<feature type="region of interest" description="Disordered" evidence="1">
    <location>
        <begin position="94"/>
        <end position="124"/>
    </location>
</feature>
<evidence type="ECO:0000313" key="2">
    <source>
        <dbReference type="EMBL" id="TWT31499.1"/>
    </source>
</evidence>
<evidence type="ECO:0000256" key="1">
    <source>
        <dbReference type="SAM" id="MobiDB-lite"/>
    </source>
</evidence>
<reference evidence="2 3" key="1">
    <citation type="submission" date="2019-02" db="EMBL/GenBank/DDBJ databases">
        <title>Deep-cultivation of Planctomycetes and their phenomic and genomic characterization uncovers novel biology.</title>
        <authorList>
            <person name="Wiegand S."/>
            <person name="Jogler M."/>
            <person name="Boedeker C."/>
            <person name="Pinto D."/>
            <person name="Vollmers J."/>
            <person name="Rivas-Marin E."/>
            <person name="Kohn T."/>
            <person name="Peeters S.H."/>
            <person name="Heuer A."/>
            <person name="Rast P."/>
            <person name="Oberbeckmann S."/>
            <person name="Bunk B."/>
            <person name="Jeske O."/>
            <person name="Meyerdierks A."/>
            <person name="Storesund J.E."/>
            <person name="Kallscheuer N."/>
            <person name="Luecker S."/>
            <person name="Lage O.M."/>
            <person name="Pohl T."/>
            <person name="Merkel B.J."/>
            <person name="Hornburger P."/>
            <person name="Mueller R.-W."/>
            <person name="Bruemmer F."/>
            <person name="Labrenz M."/>
            <person name="Spormann A.M."/>
            <person name="Op Den Camp H."/>
            <person name="Overmann J."/>
            <person name="Amann R."/>
            <person name="Jetten M.S.M."/>
            <person name="Mascher T."/>
            <person name="Medema M.H."/>
            <person name="Devos D.P."/>
            <person name="Kaster A.-K."/>
            <person name="Ovreas L."/>
            <person name="Rohde M."/>
            <person name="Galperin M.Y."/>
            <person name="Jogler C."/>
        </authorList>
    </citation>
    <scope>NUCLEOTIDE SEQUENCE [LARGE SCALE GENOMIC DNA]</scope>
    <source>
        <strain evidence="2 3">Enr8</strain>
    </source>
</reference>
<dbReference type="PROSITE" id="PS51257">
    <property type="entry name" value="PROKAR_LIPOPROTEIN"/>
    <property type="match status" value="1"/>
</dbReference>
<protein>
    <recommendedName>
        <fullName evidence="4">Carboxypeptidase regulatory-like domain-containing protein</fullName>
    </recommendedName>
</protein>
<gene>
    <name evidence="2" type="ORF">Enr8_34200</name>
</gene>
<proteinExistence type="predicted"/>
<organism evidence="2 3">
    <name type="scientific">Blastopirellula retiformator</name>
    <dbReference type="NCBI Taxonomy" id="2527970"/>
    <lineage>
        <taxon>Bacteria</taxon>
        <taxon>Pseudomonadati</taxon>
        <taxon>Planctomycetota</taxon>
        <taxon>Planctomycetia</taxon>
        <taxon>Pirellulales</taxon>
        <taxon>Pirellulaceae</taxon>
        <taxon>Blastopirellula</taxon>
    </lineage>
</organism>
<dbReference type="AlphaFoldDB" id="A0A5C5V0B7"/>
<dbReference type="OrthoDB" id="286361at2"/>
<dbReference type="RefSeq" id="WP_146433667.1">
    <property type="nucleotide sequence ID" value="NZ_SJPF01000004.1"/>
</dbReference>
<dbReference type="EMBL" id="SJPF01000004">
    <property type="protein sequence ID" value="TWT31499.1"/>
    <property type="molecule type" value="Genomic_DNA"/>
</dbReference>
<sequence>MKRVPAHIGCAAIAIVTAAIVGCGNGDIPPVGEVYGQVKLNGQPVDGCQVMFEPVAGGRSSTAMTDADGRYTLRYNGDAAGALLGKHKVRLITARGARRDDKGRGVDPGQKEKMPKEYNSETTQVVEVTSGDNPIDFEVDSSK</sequence>
<evidence type="ECO:0008006" key="4">
    <source>
        <dbReference type="Google" id="ProtNLM"/>
    </source>
</evidence>
<evidence type="ECO:0000313" key="3">
    <source>
        <dbReference type="Proteomes" id="UP000318878"/>
    </source>
</evidence>
<accession>A0A5C5V0B7</accession>
<keyword evidence="3" id="KW-1185">Reference proteome</keyword>
<comment type="caution">
    <text evidence="2">The sequence shown here is derived from an EMBL/GenBank/DDBJ whole genome shotgun (WGS) entry which is preliminary data.</text>
</comment>